<sequence>MQANYQLMSSFQQQQGLMASYRIVFKGEILPGKRKDIVMLDFAERFKVPTGDQLKALFSGELKVLKKGIDENTAIRFVKALESIGVKAKREIEVPEVSSHLELTDNFFDTTPVAAPQPHTLPEHYPQRLSEKLELARGKSKKTVSPVNTRRGRPTPPFSK</sequence>
<evidence type="ECO:0000256" key="1">
    <source>
        <dbReference type="SAM" id="MobiDB-lite"/>
    </source>
</evidence>
<reference evidence="3" key="1">
    <citation type="journal article" date="2019" name="Int. J. Syst. Evol. Microbiol.">
        <title>The Global Catalogue of Microorganisms (GCM) 10K type strain sequencing project: providing services to taxonomists for standard genome sequencing and annotation.</title>
        <authorList>
            <consortium name="The Broad Institute Genomics Platform"/>
            <consortium name="The Broad Institute Genome Sequencing Center for Infectious Disease"/>
            <person name="Wu L."/>
            <person name="Ma J."/>
        </authorList>
    </citation>
    <scope>NUCLEOTIDE SEQUENCE [LARGE SCALE GENOMIC DNA]</scope>
    <source>
        <strain evidence="3">JCM 19134</strain>
    </source>
</reference>
<dbReference type="AlphaFoldDB" id="A0AAV3TYH6"/>
<keyword evidence="3" id="KW-1185">Reference proteome</keyword>
<dbReference type="Proteomes" id="UP001409585">
    <property type="component" value="Unassembled WGS sequence"/>
</dbReference>
<name>A0AAV3TYH6_9ALTE</name>
<protein>
    <submittedName>
        <fullName evidence="2">Uncharacterized protein</fullName>
    </submittedName>
</protein>
<feature type="region of interest" description="Disordered" evidence="1">
    <location>
        <begin position="134"/>
        <end position="160"/>
    </location>
</feature>
<comment type="caution">
    <text evidence="2">The sequence shown here is derived from an EMBL/GenBank/DDBJ whole genome shotgun (WGS) entry which is preliminary data.</text>
</comment>
<accession>A0AAV3TYH6</accession>
<proteinExistence type="predicted"/>
<gene>
    <name evidence="2" type="ORF">GCM10025791_06780</name>
</gene>
<dbReference type="EMBL" id="BAABLX010000006">
    <property type="protein sequence ID" value="GAA4932843.1"/>
    <property type="molecule type" value="Genomic_DNA"/>
</dbReference>
<evidence type="ECO:0000313" key="3">
    <source>
        <dbReference type="Proteomes" id="UP001409585"/>
    </source>
</evidence>
<dbReference type="RefSeq" id="WP_345417073.1">
    <property type="nucleotide sequence ID" value="NZ_AP031496.1"/>
</dbReference>
<organism evidence="2 3">
    <name type="scientific">Halioxenophilus aromaticivorans</name>
    <dbReference type="NCBI Taxonomy" id="1306992"/>
    <lineage>
        <taxon>Bacteria</taxon>
        <taxon>Pseudomonadati</taxon>
        <taxon>Pseudomonadota</taxon>
        <taxon>Gammaproteobacteria</taxon>
        <taxon>Alteromonadales</taxon>
        <taxon>Alteromonadaceae</taxon>
        <taxon>Halioxenophilus</taxon>
    </lineage>
</organism>
<evidence type="ECO:0000313" key="2">
    <source>
        <dbReference type="EMBL" id="GAA4932843.1"/>
    </source>
</evidence>